<organism evidence="2 3">
    <name type="scientific">Coffea canephora</name>
    <name type="common">Robusta coffee</name>
    <dbReference type="NCBI Taxonomy" id="49390"/>
    <lineage>
        <taxon>Eukaryota</taxon>
        <taxon>Viridiplantae</taxon>
        <taxon>Streptophyta</taxon>
        <taxon>Embryophyta</taxon>
        <taxon>Tracheophyta</taxon>
        <taxon>Spermatophyta</taxon>
        <taxon>Magnoliopsida</taxon>
        <taxon>eudicotyledons</taxon>
        <taxon>Gunneridae</taxon>
        <taxon>Pentapetalae</taxon>
        <taxon>asterids</taxon>
        <taxon>lamiids</taxon>
        <taxon>Gentianales</taxon>
        <taxon>Rubiaceae</taxon>
        <taxon>Ixoroideae</taxon>
        <taxon>Gardenieae complex</taxon>
        <taxon>Bertiereae - Coffeeae clade</taxon>
        <taxon>Coffeeae</taxon>
        <taxon>Coffea</taxon>
    </lineage>
</organism>
<dbReference type="OMA" id="EGPRITD"/>
<protein>
    <recommendedName>
        <fullName evidence="1">F-box domain-containing protein</fullName>
    </recommendedName>
</protein>
<evidence type="ECO:0000259" key="1">
    <source>
        <dbReference type="PROSITE" id="PS50181"/>
    </source>
</evidence>
<dbReference type="Proteomes" id="UP000295252">
    <property type="component" value="Chromosome III"/>
</dbReference>
<dbReference type="PhylomeDB" id="A0A068VBA0"/>
<dbReference type="Pfam" id="PF00646">
    <property type="entry name" value="F-box"/>
    <property type="match status" value="1"/>
</dbReference>
<evidence type="ECO:0000313" key="2">
    <source>
        <dbReference type="EMBL" id="CDP18006.1"/>
    </source>
</evidence>
<gene>
    <name evidence="2" type="ORF">GSCOC_T00001346001</name>
</gene>
<dbReference type="Gramene" id="CDP18006">
    <property type="protein sequence ID" value="CDP18006"/>
    <property type="gene ID" value="GSCOC_T00001346001"/>
</dbReference>
<keyword evidence="3" id="KW-1185">Reference proteome</keyword>
<dbReference type="CDD" id="cd22157">
    <property type="entry name" value="F-box_AtFBW1-like"/>
    <property type="match status" value="1"/>
</dbReference>
<dbReference type="EMBL" id="HG739280">
    <property type="protein sequence ID" value="CDP18006.1"/>
    <property type="molecule type" value="Genomic_DNA"/>
</dbReference>
<dbReference type="SMART" id="SM00256">
    <property type="entry name" value="FBOX"/>
    <property type="match status" value="1"/>
</dbReference>
<reference evidence="3" key="1">
    <citation type="journal article" date="2014" name="Science">
        <title>The coffee genome provides insight into the convergent evolution of caffeine biosynthesis.</title>
        <authorList>
            <person name="Denoeud F."/>
            <person name="Carretero-Paulet L."/>
            <person name="Dereeper A."/>
            <person name="Droc G."/>
            <person name="Guyot R."/>
            <person name="Pietrella M."/>
            <person name="Zheng C."/>
            <person name="Alberti A."/>
            <person name="Anthony F."/>
            <person name="Aprea G."/>
            <person name="Aury J.M."/>
            <person name="Bento P."/>
            <person name="Bernard M."/>
            <person name="Bocs S."/>
            <person name="Campa C."/>
            <person name="Cenci A."/>
            <person name="Combes M.C."/>
            <person name="Crouzillat D."/>
            <person name="Da Silva C."/>
            <person name="Daddiego L."/>
            <person name="De Bellis F."/>
            <person name="Dussert S."/>
            <person name="Garsmeur O."/>
            <person name="Gayraud T."/>
            <person name="Guignon V."/>
            <person name="Jahn K."/>
            <person name="Jamilloux V."/>
            <person name="Joet T."/>
            <person name="Labadie K."/>
            <person name="Lan T."/>
            <person name="Leclercq J."/>
            <person name="Lepelley M."/>
            <person name="Leroy T."/>
            <person name="Li L.T."/>
            <person name="Librado P."/>
            <person name="Lopez L."/>
            <person name="Munoz A."/>
            <person name="Noel B."/>
            <person name="Pallavicini A."/>
            <person name="Perrotta G."/>
            <person name="Poncet V."/>
            <person name="Pot D."/>
            <person name="Priyono X."/>
            <person name="Rigoreau M."/>
            <person name="Rouard M."/>
            <person name="Rozas J."/>
            <person name="Tranchant-Dubreuil C."/>
            <person name="VanBuren R."/>
            <person name="Zhang Q."/>
            <person name="Andrade A.C."/>
            <person name="Argout X."/>
            <person name="Bertrand B."/>
            <person name="de Kochko A."/>
            <person name="Graziosi G."/>
            <person name="Henry R.J."/>
            <person name="Jayarama X."/>
            <person name="Ming R."/>
            <person name="Nagai C."/>
            <person name="Rounsley S."/>
            <person name="Sankoff D."/>
            <person name="Giuliano G."/>
            <person name="Albert V.A."/>
            <person name="Wincker P."/>
            <person name="Lashermes P."/>
        </authorList>
    </citation>
    <scope>NUCLEOTIDE SEQUENCE [LARGE SCALE GENOMIC DNA]</scope>
    <source>
        <strain evidence="3">cv. DH200-94</strain>
    </source>
</reference>
<proteinExistence type="predicted"/>
<dbReference type="InParanoid" id="A0A068VBA0"/>
<dbReference type="SUPFAM" id="SSF81383">
    <property type="entry name" value="F-box domain"/>
    <property type="match status" value="1"/>
</dbReference>
<dbReference type="PANTHER" id="PTHR31672">
    <property type="entry name" value="BNACNNG10540D PROTEIN"/>
    <property type="match status" value="1"/>
</dbReference>
<dbReference type="PROSITE" id="PS50181">
    <property type="entry name" value="FBOX"/>
    <property type="match status" value="1"/>
</dbReference>
<accession>A0A068VBA0</accession>
<dbReference type="OrthoDB" id="1867629at2759"/>
<feature type="domain" description="F-box" evidence="1">
    <location>
        <begin position="1"/>
        <end position="44"/>
    </location>
</feature>
<evidence type="ECO:0000313" key="3">
    <source>
        <dbReference type="Proteomes" id="UP000295252"/>
    </source>
</evidence>
<dbReference type="PANTHER" id="PTHR31672:SF13">
    <property type="entry name" value="F-BOX PROTEIN CPR30-LIKE"/>
    <property type="match status" value="1"/>
</dbReference>
<dbReference type="InterPro" id="IPR036047">
    <property type="entry name" value="F-box-like_dom_sf"/>
</dbReference>
<dbReference type="AlphaFoldDB" id="A0A068VBA0"/>
<dbReference type="STRING" id="49390.A0A068VBA0"/>
<dbReference type="InterPro" id="IPR032675">
    <property type="entry name" value="LRR_dom_sf"/>
</dbReference>
<name>A0A068VBA0_COFCA</name>
<dbReference type="InterPro" id="IPR001810">
    <property type="entry name" value="F-box_dom"/>
</dbReference>
<sequence length="152" mass="17423">MSDHIPDHVLVNVLLRLPFDSLIRSRCVSKSWRSLIDDPHFIKMHYLNKNHLQTNYHHDDTKIIALVEHGASVFTRPESIKFYTLDSDLSCSSILHAKQLNCPIELSEYHVRLAGSCNGLLCLLASESDIFLWNPIRGLKSTVNYPLLLMKI</sequence>
<dbReference type="Gene3D" id="3.80.10.10">
    <property type="entry name" value="Ribonuclease Inhibitor"/>
    <property type="match status" value="1"/>
</dbReference>
<dbReference type="InterPro" id="IPR050796">
    <property type="entry name" value="SCF_F-box_component"/>
</dbReference>